<reference evidence="4 5" key="1">
    <citation type="submission" date="2018-08" db="EMBL/GenBank/DDBJ databases">
        <title>Aeromicrobium sp. M2KJ-4, whole genome shotgun sequence.</title>
        <authorList>
            <person name="Tuo L."/>
        </authorList>
    </citation>
    <scope>NUCLEOTIDE SEQUENCE [LARGE SCALE GENOMIC DNA]</scope>
    <source>
        <strain evidence="4 5">M2KJ-4</strain>
    </source>
</reference>
<name>A0A371P3I6_9ACTN</name>
<dbReference type="CDD" id="cd03392">
    <property type="entry name" value="PAP2_like_2"/>
    <property type="match status" value="1"/>
</dbReference>
<keyword evidence="1" id="KW-0472">Membrane</keyword>
<feature type="transmembrane region" description="Helical" evidence="1">
    <location>
        <begin position="157"/>
        <end position="177"/>
    </location>
</feature>
<proteinExistence type="predicted"/>
<feature type="domain" description="Phosphatidic acid phosphatase type 2/haloperoxidase" evidence="3">
    <location>
        <begin position="83"/>
        <end position="200"/>
    </location>
</feature>
<dbReference type="EMBL" id="QUBR01000002">
    <property type="protein sequence ID" value="REK70492.1"/>
    <property type="molecule type" value="Genomic_DNA"/>
</dbReference>
<dbReference type="InterPro" id="IPR036938">
    <property type="entry name" value="PAP2/HPO_sf"/>
</dbReference>
<dbReference type="Proteomes" id="UP000265581">
    <property type="component" value="Unassembled WGS sequence"/>
</dbReference>
<keyword evidence="2" id="KW-0732">Signal</keyword>
<evidence type="ECO:0000313" key="4">
    <source>
        <dbReference type="EMBL" id="REK70492.1"/>
    </source>
</evidence>
<sequence>MRHRLLLPGVVVAGTAAFLFLADAASENDGPTTMDPRIAHTVVQDRSSAGTTVARLLTFLGSEAVLSIATLLVVIWLLGRRRVPSAVAVGVAMAGSAALTVGAKLAVGRPRPDAGLRLGPADRSYSFPSGHTLNSTVLLAMVAVIVVPLIARRSTRLAAWSVVTVLAVGIGASRIYLGYHWFTDVAGSWALATVWVALVIGALPHIDSLLRRSSPV</sequence>
<dbReference type="InterPro" id="IPR000326">
    <property type="entry name" value="PAP2/HPO"/>
</dbReference>
<dbReference type="AlphaFoldDB" id="A0A371P3I6"/>
<feature type="transmembrane region" description="Helical" evidence="1">
    <location>
        <begin position="86"/>
        <end position="107"/>
    </location>
</feature>
<dbReference type="SUPFAM" id="SSF48317">
    <property type="entry name" value="Acid phosphatase/Vanadium-dependent haloperoxidase"/>
    <property type="match status" value="1"/>
</dbReference>
<organism evidence="4 5">
    <name type="scientific">Aeromicrobium endophyticum</name>
    <dbReference type="NCBI Taxonomy" id="2292704"/>
    <lineage>
        <taxon>Bacteria</taxon>
        <taxon>Bacillati</taxon>
        <taxon>Actinomycetota</taxon>
        <taxon>Actinomycetes</taxon>
        <taxon>Propionibacteriales</taxon>
        <taxon>Nocardioidaceae</taxon>
        <taxon>Aeromicrobium</taxon>
    </lineage>
</organism>
<dbReference type="PANTHER" id="PTHR14969">
    <property type="entry name" value="SPHINGOSINE-1-PHOSPHATE PHOSPHOHYDROLASE"/>
    <property type="match status" value="1"/>
</dbReference>
<keyword evidence="1" id="KW-1133">Transmembrane helix</keyword>
<dbReference type="RefSeq" id="WP_119705082.1">
    <property type="nucleotide sequence ID" value="NZ_JBHSOI010000002.1"/>
</dbReference>
<evidence type="ECO:0000256" key="1">
    <source>
        <dbReference type="SAM" id="Phobius"/>
    </source>
</evidence>
<dbReference type="PANTHER" id="PTHR14969:SF13">
    <property type="entry name" value="AT30094P"/>
    <property type="match status" value="1"/>
</dbReference>
<dbReference type="Gene3D" id="1.20.144.10">
    <property type="entry name" value="Phosphatidic acid phosphatase type 2/haloperoxidase"/>
    <property type="match status" value="2"/>
</dbReference>
<comment type="caution">
    <text evidence="4">The sequence shown here is derived from an EMBL/GenBank/DDBJ whole genome shotgun (WGS) entry which is preliminary data.</text>
</comment>
<evidence type="ECO:0000259" key="3">
    <source>
        <dbReference type="SMART" id="SM00014"/>
    </source>
</evidence>
<feature type="chain" id="PRO_5016770645" evidence="2">
    <location>
        <begin position="25"/>
        <end position="216"/>
    </location>
</feature>
<accession>A0A371P3I6</accession>
<protein>
    <submittedName>
        <fullName evidence="4">PAP2 family protein</fullName>
    </submittedName>
</protein>
<dbReference type="SMART" id="SM00014">
    <property type="entry name" value="acidPPc"/>
    <property type="match status" value="1"/>
</dbReference>
<gene>
    <name evidence="4" type="ORF">DX116_15285</name>
</gene>
<evidence type="ECO:0000313" key="5">
    <source>
        <dbReference type="Proteomes" id="UP000265581"/>
    </source>
</evidence>
<feature type="transmembrane region" description="Helical" evidence="1">
    <location>
        <begin position="189"/>
        <end position="210"/>
    </location>
</feature>
<keyword evidence="1" id="KW-0812">Transmembrane</keyword>
<dbReference type="OrthoDB" id="5289372at2"/>
<dbReference type="Pfam" id="PF01569">
    <property type="entry name" value="PAP2"/>
    <property type="match status" value="1"/>
</dbReference>
<evidence type="ECO:0000256" key="2">
    <source>
        <dbReference type="SAM" id="SignalP"/>
    </source>
</evidence>
<feature type="signal peptide" evidence="2">
    <location>
        <begin position="1"/>
        <end position="24"/>
    </location>
</feature>
<feature type="transmembrane region" description="Helical" evidence="1">
    <location>
        <begin position="127"/>
        <end position="150"/>
    </location>
</feature>
<keyword evidence="5" id="KW-1185">Reference proteome</keyword>
<feature type="transmembrane region" description="Helical" evidence="1">
    <location>
        <begin position="56"/>
        <end position="79"/>
    </location>
</feature>